<sequence>MLPSDMCRTCAVQNSQLLPLSTCLDRDASKSYYAVLRELTQIDLESTDDNLPQHLCTECWTRMESAYAFVQQARKVNGELLARLRECLDEMPIDIPAEQNIKTEVDLDDGSNKSEVELDNTETRPLELKWQPESGSDREFCSGPESDEDQVEKKSYHLRRSSRKVKQPVESENEECKPSEPTPVKRRRGRPPGPAKSQAMTADGRHACEVCGKTFSWYRDMQRHARIHFENASYVCDTCGKGFLRKDKYIFHLRCHKKREAKWKALQLGKEWRFAERLYSSGRLKRIECKLCGLSCQRMEELRSHLWGHADAETLVNLRTDSDVVREHFPGLPCDLDNIKQQICGDIAEGKLEKYACVVNFHGYELGLSDSDEESEDFEVQDFDRYYNASTESGQELDLFESETELSDEETSKTSHICLLCGETSNSLMILMQHQISLHSDGVD</sequence>
<name>B4IJM5_DROSE</name>
<dbReference type="GO" id="GO:0005634">
    <property type="term" value="C:nucleus"/>
    <property type="evidence" value="ECO:0007669"/>
    <property type="project" value="UniProtKB-SubCell"/>
</dbReference>
<dbReference type="Pfam" id="PF07776">
    <property type="entry name" value="zf-AD"/>
    <property type="match status" value="1"/>
</dbReference>
<feature type="compositionally biased region" description="Basic residues" evidence="12">
    <location>
        <begin position="156"/>
        <end position="166"/>
    </location>
</feature>
<dbReference type="GO" id="GO:0008270">
    <property type="term" value="F:zinc ion binding"/>
    <property type="evidence" value="ECO:0007669"/>
    <property type="project" value="UniProtKB-UniRule"/>
</dbReference>
<dbReference type="SUPFAM" id="SSF57667">
    <property type="entry name" value="beta-beta-alpha zinc fingers"/>
    <property type="match status" value="1"/>
</dbReference>
<feature type="binding site" evidence="11">
    <location>
        <position position="56"/>
    </location>
    <ligand>
        <name>Zn(2+)</name>
        <dbReference type="ChEBI" id="CHEBI:29105"/>
    </ligand>
</feature>
<keyword evidence="4 10" id="KW-0863">Zinc-finger</keyword>
<evidence type="ECO:0000256" key="10">
    <source>
        <dbReference type="PROSITE-ProRule" id="PRU00042"/>
    </source>
</evidence>
<evidence type="ECO:0000256" key="12">
    <source>
        <dbReference type="SAM" id="MobiDB-lite"/>
    </source>
</evidence>
<evidence type="ECO:0000256" key="9">
    <source>
        <dbReference type="ARBA" id="ARBA00023242"/>
    </source>
</evidence>
<dbReference type="InterPro" id="IPR036236">
    <property type="entry name" value="Znf_C2H2_sf"/>
</dbReference>
<evidence type="ECO:0000256" key="5">
    <source>
        <dbReference type="ARBA" id="ARBA00022833"/>
    </source>
</evidence>
<evidence type="ECO:0000313" key="16">
    <source>
        <dbReference type="Proteomes" id="UP000001292"/>
    </source>
</evidence>
<dbReference type="PROSITE" id="PS00028">
    <property type="entry name" value="ZINC_FINGER_C2H2_1"/>
    <property type="match status" value="3"/>
</dbReference>
<gene>
    <name evidence="15" type="primary">Dsec\GM17840</name>
    <name evidence="15" type="ORF">Dsec_GM17840</name>
</gene>
<dbReference type="EMBL" id="CH480848">
    <property type="protein sequence ID" value="EDW51216.1"/>
    <property type="molecule type" value="Genomic_DNA"/>
</dbReference>
<dbReference type="STRING" id="7238.B4IJM5"/>
<dbReference type="InterPro" id="IPR012934">
    <property type="entry name" value="Znf_AD"/>
</dbReference>
<proteinExistence type="predicted"/>
<keyword evidence="6" id="KW-0805">Transcription regulation</keyword>
<dbReference type="Gene3D" id="3.30.160.60">
    <property type="entry name" value="Classic Zinc Finger"/>
    <property type="match status" value="1"/>
</dbReference>
<dbReference type="SUPFAM" id="SSF57716">
    <property type="entry name" value="Glucocorticoid receptor-like (DNA-binding domain)"/>
    <property type="match status" value="1"/>
</dbReference>
<feature type="domain" description="ZAD" evidence="14">
    <location>
        <begin position="5"/>
        <end position="83"/>
    </location>
</feature>
<feature type="domain" description="C2H2-type" evidence="13">
    <location>
        <begin position="234"/>
        <end position="261"/>
    </location>
</feature>
<dbReference type="PANTHER" id="PTHR16515:SF49">
    <property type="entry name" value="GASTRULA ZINC FINGER PROTEIN XLCGF49.1-LIKE-RELATED"/>
    <property type="match status" value="1"/>
</dbReference>
<dbReference type="PROSITE" id="PS50157">
    <property type="entry name" value="ZINC_FINGER_C2H2_2"/>
    <property type="match status" value="2"/>
</dbReference>
<protein>
    <submittedName>
        <fullName evidence="15">GM17840</fullName>
    </submittedName>
</protein>
<dbReference type="PANTHER" id="PTHR16515">
    <property type="entry name" value="PR DOMAIN ZINC FINGER PROTEIN"/>
    <property type="match status" value="1"/>
</dbReference>
<evidence type="ECO:0000259" key="14">
    <source>
        <dbReference type="PROSITE" id="PS51915"/>
    </source>
</evidence>
<dbReference type="PROSITE" id="PS51915">
    <property type="entry name" value="ZAD"/>
    <property type="match status" value="1"/>
</dbReference>
<dbReference type="Gene3D" id="3.40.1800.20">
    <property type="match status" value="1"/>
</dbReference>
<reference evidence="15 16" key="1">
    <citation type="journal article" date="2007" name="Nature">
        <title>Evolution of genes and genomes on the Drosophila phylogeny.</title>
        <authorList>
            <consortium name="Drosophila 12 Genomes Consortium"/>
            <person name="Clark A.G."/>
            <person name="Eisen M.B."/>
            <person name="Smith D.R."/>
            <person name="Bergman C.M."/>
            <person name="Oliver B."/>
            <person name="Markow T.A."/>
            <person name="Kaufman T.C."/>
            <person name="Kellis M."/>
            <person name="Gelbart W."/>
            <person name="Iyer V.N."/>
            <person name="Pollard D.A."/>
            <person name="Sackton T.B."/>
            <person name="Larracuente A.M."/>
            <person name="Singh N.D."/>
            <person name="Abad J.P."/>
            <person name="Abt D.N."/>
            <person name="Adryan B."/>
            <person name="Aguade M."/>
            <person name="Akashi H."/>
            <person name="Anderson W.W."/>
            <person name="Aquadro C.F."/>
            <person name="Ardell D.H."/>
            <person name="Arguello R."/>
            <person name="Artieri C.G."/>
            <person name="Barbash D.A."/>
            <person name="Barker D."/>
            <person name="Barsanti P."/>
            <person name="Batterham P."/>
            <person name="Batzoglou S."/>
            <person name="Begun D."/>
            <person name="Bhutkar A."/>
            <person name="Blanco E."/>
            <person name="Bosak S.A."/>
            <person name="Bradley R.K."/>
            <person name="Brand A.D."/>
            <person name="Brent M.R."/>
            <person name="Brooks A.N."/>
            <person name="Brown R.H."/>
            <person name="Butlin R.K."/>
            <person name="Caggese C."/>
            <person name="Calvi B.R."/>
            <person name="Bernardo de Carvalho A."/>
            <person name="Caspi A."/>
            <person name="Castrezana S."/>
            <person name="Celniker S.E."/>
            <person name="Chang J.L."/>
            <person name="Chapple C."/>
            <person name="Chatterji S."/>
            <person name="Chinwalla A."/>
            <person name="Civetta A."/>
            <person name="Clifton S.W."/>
            <person name="Comeron J.M."/>
            <person name="Costello J.C."/>
            <person name="Coyne J.A."/>
            <person name="Daub J."/>
            <person name="David R.G."/>
            <person name="Delcher A.L."/>
            <person name="Delehaunty K."/>
            <person name="Do C.B."/>
            <person name="Ebling H."/>
            <person name="Edwards K."/>
            <person name="Eickbush T."/>
            <person name="Evans J.D."/>
            <person name="Filipski A."/>
            <person name="Findeiss S."/>
            <person name="Freyhult E."/>
            <person name="Fulton L."/>
            <person name="Fulton R."/>
            <person name="Garcia A.C."/>
            <person name="Gardiner A."/>
            <person name="Garfield D.A."/>
            <person name="Garvin B.E."/>
            <person name="Gibson G."/>
            <person name="Gilbert D."/>
            <person name="Gnerre S."/>
            <person name="Godfrey J."/>
            <person name="Good R."/>
            <person name="Gotea V."/>
            <person name="Gravely B."/>
            <person name="Greenberg A.J."/>
            <person name="Griffiths-Jones S."/>
            <person name="Gross S."/>
            <person name="Guigo R."/>
            <person name="Gustafson E.A."/>
            <person name="Haerty W."/>
            <person name="Hahn M.W."/>
            <person name="Halligan D.L."/>
            <person name="Halpern A.L."/>
            <person name="Halter G.M."/>
            <person name="Han M.V."/>
            <person name="Heger A."/>
            <person name="Hillier L."/>
            <person name="Hinrichs A.S."/>
            <person name="Holmes I."/>
            <person name="Hoskins R.A."/>
            <person name="Hubisz M.J."/>
            <person name="Hultmark D."/>
            <person name="Huntley M.A."/>
            <person name="Jaffe D.B."/>
            <person name="Jagadeeshan S."/>
            <person name="Jeck W.R."/>
            <person name="Johnson J."/>
            <person name="Jones C.D."/>
            <person name="Jordan W.C."/>
            <person name="Karpen G.H."/>
            <person name="Kataoka E."/>
            <person name="Keightley P.D."/>
            <person name="Kheradpour P."/>
            <person name="Kirkness E.F."/>
            <person name="Koerich L.B."/>
            <person name="Kristiansen K."/>
            <person name="Kudrna D."/>
            <person name="Kulathinal R.J."/>
            <person name="Kumar S."/>
            <person name="Kwok R."/>
            <person name="Lander E."/>
            <person name="Langley C.H."/>
            <person name="Lapoint R."/>
            <person name="Lazzaro B.P."/>
            <person name="Lee S.J."/>
            <person name="Levesque L."/>
            <person name="Li R."/>
            <person name="Lin C.F."/>
            <person name="Lin M.F."/>
            <person name="Lindblad-Toh K."/>
            <person name="Llopart A."/>
            <person name="Long M."/>
            <person name="Low L."/>
            <person name="Lozovsky E."/>
            <person name="Lu J."/>
            <person name="Luo M."/>
            <person name="Machado C.A."/>
            <person name="Makalowski W."/>
            <person name="Marzo M."/>
            <person name="Matsuda M."/>
            <person name="Matzkin L."/>
            <person name="McAllister B."/>
            <person name="McBride C.S."/>
            <person name="McKernan B."/>
            <person name="McKernan K."/>
            <person name="Mendez-Lago M."/>
            <person name="Minx P."/>
            <person name="Mollenhauer M.U."/>
            <person name="Montooth K."/>
            <person name="Mount S.M."/>
            <person name="Mu X."/>
            <person name="Myers E."/>
            <person name="Negre B."/>
            <person name="Newfeld S."/>
            <person name="Nielsen R."/>
            <person name="Noor M.A."/>
            <person name="O'Grady P."/>
            <person name="Pachter L."/>
            <person name="Papaceit M."/>
            <person name="Parisi M.J."/>
            <person name="Parisi M."/>
            <person name="Parts L."/>
            <person name="Pedersen J.S."/>
            <person name="Pesole G."/>
            <person name="Phillippy A.M."/>
            <person name="Ponting C.P."/>
            <person name="Pop M."/>
            <person name="Porcelli D."/>
            <person name="Powell J.R."/>
            <person name="Prohaska S."/>
            <person name="Pruitt K."/>
            <person name="Puig M."/>
            <person name="Quesneville H."/>
            <person name="Ram K.R."/>
            <person name="Rand D."/>
            <person name="Rasmussen M.D."/>
            <person name="Reed L.K."/>
            <person name="Reenan R."/>
            <person name="Reily A."/>
            <person name="Remington K.A."/>
            <person name="Rieger T.T."/>
            <person name="Ritchie M.G."/>
            <person name="Robin C."/>
            <person name="Rogers Y.H."/>
            <person name="Rohde C."/>
            <person name="Rozas J."/>
            <person name="Rubenfield M.J."/>
            <person name="Ruiz A."/>
            <person name="Russo S."/>
            <person name="Salzberg S.L."/>
            <person name="Sanchez-Gracia A."/>
            <person name="Saranga D.J."/>
            <person name="Sato H."/>
            <person name="Schaeffer S.W."/>
            <person name="Schatz M.C."/>
            <person name="Schlenke T."/>
            <person name="Schwartz R."/>
            <person name="Segarra C."/>
            <person name="Singh R.S."/>
            <person name="Sirot L."/>
            <person name="Sirota M."/>
            <person name="Sisneros N.B."/>
            <person name="Smith C.D."/>
            <person name="Smith T.F."/>
            <person name="Spieth J."/>
            <person name="Stage D.E."/>
            <person name="Stark A."/>
            <person name="Stephan W."/>
            <person name="Strausberg R.L."/>
            <person name="Strempel S."/>
            <person name="Sturgill D."/>
            <person name="Sutton G."/>
            <person name="Sutton G.G."/>
            <person name="Tao W."/>
            <person name="Teichmann S."/>
            <person name="Tobari Y.N."/>
            <person name="Tomimura Y."/>
            <person name="Tsolas J.M."/>
            <person name="Valente V.L."/>
            <person name="Venter E."/>
            <person name="Venter J.C."/>
            <person name="Vicario S."/>
            <person name="Vieira F.G."/>
            <person name="Vilella A.J."/>
            <person name="Villasante A."/>
            <person name="Walenz B."/>
            <person name="Wang J."/>
            <person name="Wasserman M."/>
            <person name="Watts T."/>
            <person name="Wilson D."/>
            <person name="Wilson R.K."/>
            <person name="Wing R.A."/>
            <person name="Wolfner M.F."/>
            <person name="Wong A."/>
            <person name="Wong G.K."/>
            <person name="Wu C.I."/>
            <person name="Wu G."/>
            <person name="Yamamoto D."/>
            <person name="Yang H.P."/>
            <person name="Yang S.P."/>
            <person name="Yorke J.A."/>
            <person name="Yoshida K."/>
            <person name="Zdobnov E."/>
            <person name="Zhang P."/>
            <person name="Zhang Y."/>
            <person name="Zimin A.V."/>
            <person name="Baldwin J."/>
            <person name="Abdouelleil A."/>
            <person name="Abdulkadir J."/>
            <person name="Abebe A."/>
            <person name="Abera B."/>
            <person name="Abreu J."/>
            <person name="Acer S.C."/>
            <person name="Aftuck L."/>
            <person name="Alexander A."/>
            <person name="An P."/>
            <person name="Anderson E."/>
            <person name="Anderson S."/>
            <person name="Arachi H."/>
            <person name="Azer M."/>
            <person name="Bachantsang P."/>
            <person name="Barry A."/>
            <person name="Bayul T."/>
            <person name="Berlin A."/>
            <person name="Bessette D."/>
            <person name="Bloom T."/>
            <person name="Blye J."/>
            <person name="Boguslavskiy L."/>
            <person name="Bonnet C."/>
            <person name="Boukhgalter B."/>
            <person name="Bourzgui I."/>
            <person name="Brown A."/>
            <person name="Cahill P."/>
            <person name="Channer S."/>
            <person name="Cheshatsang Y."/>
            <person name="Chuda L."/>
            <person name="Citroen M."/>
            <person name="Collymore A."/>
            <person name="Cooke P."/>
            <person name="Costello M."/>
            <person name="D'Aco K."/>
            <person name="Daza R."/>
            <person name="De Haan G."/>
            <person name="DeGray S."/>
            <person name="DeMaso C."/>
            <person name="Dhargay N."/>
            <person name="Dooley K."/>
            <person name="Dooley E."/>
            <person name="Doricent M."/>
            <person name="Dorje P."/>
            <person name="Dorjee K."/>
            <person name="Dupes A."/>
            <person name="Elong R."/>
            <person name="Falk J."/>
            <person name="Farina A."/>
            <person name="Faro S."/>
            <person name="Ferguson D."/>
            <person name="Fisher S."/>
            <person name="Foley C.D."/>
            <person name="Franke A."/>
            <person name="Friedrich D."/>
            <person name="Gadbois L."/>
            <person name="Gearin G."/>
            <person name="Gearin C.R."/>
            <person name="Giannoukos G."/>
            <person name="Goode T."/>
            <person name="Graham J."/>
            <person name="Grandbois E."/>
            <person name="Grewal S."/>
            <person name="Gyaltsen K."/>
            <person name="Hafez N."/>
            <person name="Hagos B."/>
            <person name="Hall J."/>
            <person name="Henson C."/>
            <person name="Hollinger A."/>
            <person name="Honan T."/>
            <person name="Huard M.D."/>
            <person name="Hughes L."/>
            <person name="Hurhula B."/>
            <person name="Husby M.E."/>
            <person name="Kamat A."/>
            <person name="Kanga B."/>
            <person name="Kashin S."/>
            <person name="Khazanovich D."/>
            <person name="Kisner P."/>
            <person name="Lance K."/>
            <person name="Lara M."/>
            <person name="Lee W."/>
            <person name="Lennon N."/>
            <person name="Letendre F."/>
            <person name="LeVine R."/>
            <person name="Lipovsky A."/>
            <person name="Liu X."/>
            <person name="Liu J."/>
            <person name="Liu S."/>
            <person name="Lokyitsang T."/>
            <person name="Lokyitsang Y."/>
            <person name="Lubonja R."/>
            <person name="Lui A."/>
            <person name="MacDonald P."/>
            <person name="Magnisalis V."/>
            <person name="Maru K."/>
            <person name="Matthews C."/>
            <person name="McCusker W."/>
            <person name="McDonough S."/>
            <person name="Mehta T."/>
            <person name="Meldrim J."/>
            <person name="Meneus L."/>
            <person name="Mihai O."/>
            <person name="Mihalev A."/>
            <person name="Mihova T."/>
            <person name="Mittelman R."/>
            <person name="Mlenga V."/>
            <person name="Montmayeur A."/>
            <person name="Mulrain L."/>
            <person name="Navidi A."/>
            <person name="Naylor J."/>
            <person name="Negash T."/>
            <person name="Nguyen T."/>
            <person name="Nguyen N."/>
            <person name="Nicol R."/>
            <person name="Norbu C."/>
            <person name="Norbu N."/>
            <person name="Novod N."/>
            <person name="O'Neill B."/>
            <person name="Osman S."/>
            <person name="Markiewicz E."/>
            <person name="Oyono O.L."/>
            <person name="Patti C."/>
            <person name="Phunkhang P."/>
            <person name="Pierre F."/>
            <person name="Priest M."/>
            <person name="Raghuraman S."/>
            <person name="Rege F."/>
            <person name="Reyes R."/>
            <person name="Rise C."/>
            <person name="Rogov P."/>
            <person name="Ross K."/>
            <person name="Ryan E."/>
            <person name="Settipalli S."/>
            <person name="Shea T."/>
            <person name="Sherpa N."/>
            <person name="Shi L."/>
            <person name="Shih D."/>
            <person name="Sparrow T."/>
            <person name="Spaulding J."/>
            <person name="Stalker J."/>
            <person name="Stange-Thomann N."/>
            <person name="Stavropoulos S."/>
            <person name="Stone C."/>
            <person name="Strader C."/>
            <person name="Tesfaye S."/>
            <person name="Thomson T."/>
            <person name="Thoulutsang Y."/>
            <person name="Thoulutsang D."/>
            <person name="Topham K."/>
            <person name="Topping I."/>
            <person name="Tsamla T."/>
            <person name="Vassiliev H."/>
            <person name="Vo A."/>
            <person name="Wangchuk T."/>
            <person name="Wangdi T."/>
            <person name="Weiand M."/>
            <person name="Wilkinson J."/>
            <person name="Wilson A."/>
            <person name="Yadav S."/>
            <person name="Young G."/>
            <person name="Yu Q."/>
            <person name="Zembek L."/>
            <person name="Zhong D."/>
            <person name="Zimmer A."/>
            <person name="Zwirko Z."/>
            <person name="Jaffe D.B."/>
            <person name="Alvarez P."/>
            <person name="Brockman W."/>
            <person name="Butler J."/>
            <person name="Chin C."/>
            <person name="Gnerre S."/>
            <person name="Grabherr M."/>
            <person name="Kleber M."/>
            <person name="Mauceli E."/>
            <person name="MacCallum I."/>
        </authorList>
    </citation>
    <scope>NUCLEOTIDE SEQUENCE [LARGE SCALE GENOMIC DNA]</scope>
    <source>
        <strain evidence="16">Rob3c / Tucson 14021-0248.25</strain>
    </source>
</reference>
<dbReference type="SMART" id="SM00868">
    <property type="entry name" value="zf-AD"/>
    <property type="match status" value="1"/>
</dbReference>
<keyword evidence="9" id="KW-0539">Nucleus</keyword>
<evidence type="ECO:0000256" key="6">
    <source>
        <dbReference type="ARBA" id="ARBA00023015"/>
    </source>
</evidence>
<dbReference type="InterPro" id="IPR050331">
    <property type="entry name" value="Zinc_finger"/>
</dbReference>
<keyword evidence="5 11" id="KW-0862">Zinc</keyword>
<evidence type="ECO:0000256" key="2">
    <source>
        <dbReference type="ARBA" id="ARBA00022723"/>
    </source>
</evidence>
<evidence type="ECO:0000256" key="4">
    <source>
        <dbReference type="ARBA" id="ARBA00022771"/>
    </source>
</evidence>
<feature type="binding site" evidence="11">
    <location>
        <position position="10"/>
    </location>
    <ligand>
        <name>Zn(2+)</name>
        <dbReference type="ChEBI" id="CHEBI:29105"/>
    </ligand>
</feature>
<dbReference type="SMART" id="SM00355">
    <property type="entry name" value="ZnF_C2H2"/>
    <property type="match status" value="4"/>
</dbReference>
<keyword evidence="3" id="KW-0677">Repeat</keyword>
<feature type="binding site" evidence="11">
    <location>
        <position position="59"/>
    </location>
    <ligand>
        <name>Zn(2+)</name>
        <dbReference type="ChEBI" id="CHEBI:29105"/>
    </ligand>
</feature>
<organism evidence="16">
    <name type="scientific">Drosophila sechellia</name>
    <name type="common">Fruit fly</name>
    <dbReference type="NCBI Taxonomy" id="7238"/>
    <lineage>
        <taxon>Eukaryota</taxon>
        <taxon>Metazoa</taxon>
        <taxon>Ecdysozoa</taxon>
        <taxon>Arthropoda</taxon>
        <taxon>Hexapoda</taxon>
        <taxon>Insecta</taxon>
        <taxon>Pterygota</taxon>
        <taxon>Neoptera</taxon>
        <taxon>Endopterygota</taxon>
        <taxon>Diptera</taxon>
        <taxon>Brachycera</taxon>
        <taxon>Muscomorpha</taxon>
        <taxon>Ephydroidea</taxon>
        <taxon>Drosophilidae</taxon>
        <taxon>Drosophila</taxon>
        <taxon>Sophophora</taxon>
    </lineage>
</organism>
<dbReference type="GO" id="GO:0003677">
    <property type="term" value="F:DNA binding"/>
    <property type="evidence" value="ECO:0007669"/>
    <property type="project" value="UniProtKB-KW"/>
</dbReference>
<dbReference type="PhylomeDB" id="B4IJM5"/>
<evidence type="ECO:0000313" key="15">
    <source>
        <dbReference type="EMBL" id="EDW51216.1"/>
    </source>
</evidence>
<keyword evidence="16" id="KW-1185">Reference proteome</keyword>
<feature type="domain" description="C2H2-type" evidence="13">
    <location>
        <begin position="206"/>
        <end position="233"/>
    </location>
</feature>
<evidence type="ECO:0000256" key="3">
    <source>
        <dbReference type="ARBA" id="ARBA00022737"/>
    </source>
</evidence>
<feature type="compositionally biased region" description="Basic and acidic residues" evidence="12">
    <location>
        <begin position="101"/>
        <end position="127"/>
    </location>
</feature>
<feature type="region of interest" description="Disordered" evidence="12">
    <location>
        <begin position="101"/>
        <end position="202"/>
    </location>
</feature>
<dbReference type="Proteomes" id="UP000001292">
    <property type="component" value="Unassembled WGS sequence"/>
</dbReference>
<dbReference type="HOGENOM" id="CLU_617172_0_0_1"/>
<evidence type="ECO:0000256" key="1">
    <source>
        <dbReference type="ARBA" id="ARBA00004123"/>
    </source>
</evidence>
<dbReference type="GO" id="GO:0010468">
    <property type="term" value="P:regulation of gene expression"/>
    <property type="evidence" value="ECO:0007669"/>
    <property type="project" value="TreeGrafter"/>
</dbReference>
<evidence type="ECO:0000256" key="11">
    <source>
        <dbReference type="PROSITE-ProRule" id="PRU01263"/>
    </source>
</evidence>
<evidence type="ECO:0000256" key="7">
    <source>
        <dbReference type="ARBA" id="ARBA00023125"/>
    </source>
</evidence>
<comment type="subcellular location">
    <subcellularLocation>
        <location evidence="1">Nucleus</location>
    </subcellularLocation>
</comment>
<keyword evidence="8" id="KW-0804">Transcription</keyword>
<keyword evidence="7" id="KW-0238">DNA-binding</keyword>
<accession>B4IJM5</accession>
<evidence type="ECO:0000256" key="8">
    <source>
        <dbReference type="ARBA" id="ARBA00023163"/>
    </source>
</evidence>
<evidence type="ECO:0000259" key="13">
    <source>
        <dbReference type="PROSITE" id="PS50157"/>
    </source>
</evidence>
<dbReference type="InterPro" id="IPR013087">
    <property type="entry name" value="Znf_C2H2_type"/>
</dbReference>
<keyword evidence="2 11" id="KW-0479">Metal-binding</keyword>
<dbReference type="AlphaFoldDB" id="B4IJM5"/>
<feature type="binding site" evidence="11">
    <location>
        <position position="7"/>
    </location>
    <ligand>
        <name>Zn(2+)</name>
        <dbReference type="ChEBI" id="CHEBI:29105"/>
    </ligand>
</feature>